<proteinExistence type="predicted"/>
<sequence>MPGRLPVDGYCPACGRKSLGVRTSAIREGSELRCFYPDCPDPEVVAKLLSDPEIHHVLEVKEGGRWTLQHPLRERIEGGLFDCPLAAVITRQFACFNHSFEPGRYRFKSQHVRNYRLGPWESEKL</sequence>
<name>A0A1C9EHH9_9CAUD</name>
<dbReference type="Pfam" id="PF19563">
    <property type="entry name" value="DUF6085"/>
    <property type="match status" value="1"/>
</dbReference>
<organism evidence="1 2">
    <name type="scientific">Mycobacterium phage Tonenili</name>
    <dbReference type="NCBI Taxonomy" id="1891703"/>
    <lineage>
        <taxon>Viruses</taxon>
        <taxon>Duplodnaviria</taxon>
        <taxon>Heunggongvirae</taxon>
        <taxon>Uroviricota</taxon>
        <taxon>Caudoviricetes</taxon>
        <taxon>Ceeclamvirinae</taxon>
        <taxon>Bixzunavirus</taxon>
        <taxon>Bixzunavirus tonenili</taxon>
    </lineage>
</organism>
<accession>A0A1C9EHH9</accession>
<dbReference type="EMBL" id="KX752698">
    <property type="protein sequence ID" value="AON96942.1"/>
    <property type="molecule type" value="Genomic_DNA"/>
</dbReference>
<reference evidence="1 2" key="1">
    <citation type="submission" date="2016-08" db="EMBL/GenBank/DDBJ databases">
        <authorList>
            <person name="Acevedo E."/>
            <person name="Azhar M."/>
            <person name="Golebiewska U.P."/>
            <person name="Grzywna D."/>
            <person name="Guardiola R."/>
            <person name="Jackson O."/>
            <person name="John N."/>
            <person name="Kanavatsas C."/>
            <person name="Khan S."/>
            <person name="Leong J."/>
            <person name="Mansilla E."/>
            <person name="Muladjanov Y."/>
            <person name="Nouel J."/>
            <person name="Oh S."/>
            <person name="Oppedisano M."/>
            <person name="Sajid A."/>
            <person name="Samper M."/>
            <person name="Ugbeva O."/>
            <person name="Delesalle V.A."/>
            <person name="Garlena R.A."/>
            <person name="Russell D.A."/>
            <person name="Pope W.H."/>
            <person name="Jacobs-Sera D."/>
            <person name="Hendrix R.W."/>
            <person name="Hatfull G.F."/>
        </authorList>
    </citation>
    <scope>NUCLEOTIDE SEQUENCE [LARGE SCALE GENOMIC DNA]</scope>
</reference>
<dbReference type="InterPro" id="IPR045731">
    <property type="entry name" value="DUF6085"/>
</dbReference>
<dbReference type="Proteomes" id="UP000204231">
    <property type="component" value="Segment"/>
</dbReference>
<keyword evidence="2" id="KW-1185">Reference proteome</keyword>
<gene>
    <name evidence="1" type="ORF">SEA_TONENILI_222</name>
</gene>
<dbReference type="RefSeq" id="YP_009288055.1">
    <property type="nucleotide sequence ID" value="NC_031080.1"/>
</dbReference>
<dbReference type="KEGG" id="vg:29066620"/>
<evidence type="ECO:0000313" key="1">
    <source>
        <dbReference type="EMBL" id="AON96942.1"/>
    </source>
</evidence>
<evidence type="ECO:0000313" key="2">
    <source>
        <dbReference type="Proteomes" id="UP000204231"/>
    </source>
</evidence>
<dbReference type="GeneID" id="29066620"/>
<protein>
    <submittedName>
        <fullName evidence="1">Uncharacterized protein</fullName>
    </submittedName>
</protein>